<reference evidence="12 13" key="1">
    <citation type="submission" date="2019-02" db="EMBL/GenBank/DDBJ databases">
        <title>Deep-cultivation of Planctomycetes and their phenomic and genomic characterization uncovers novel biology.</title>
        <authorList>
            <person name="Wiegand S."/>
            <person name="Jogler M."/>
            <person name="Boedeker C."/>
            <person name="Pinto D."/>
            <person name="Vollmers J."/>
            <person name="Rivas-Marin E."/>
            <person name="Kohn T."/>
            <person name="Peeters S.H."/>
            <person name="Heuer A."/>
            <person name="Rast P."/>
            <person name="Oberbeckmann S."/>
            <person name="Bunk B."/>
            <person name="Jeske O."/>
            <person name="Meyerdierks A."/>
            <person name="Storesund J.E."/>
            <person name="Kallscheuer N."/>
            <person name="Luecker S."/>
            <person name="Lage O.M."/>
            <person name="Pohl T."/>
            <person name="Merkel B.J."/>
            <person name="Hornburger P."/>
            <person name="Mueller R.-W."/>
            <person name="Bruemmer F."/>
            <person name="Labrenz M."/>
            <person name="Spormann A.M."/>
            <person name="Op den Camp H."/>
            <person name="Overmann J."/>
            <person name="Amann R."/>
            <person name="Jetten M.S.M."/>
            <person name="Mascher T."/>
            <person name="Medema M.H."/>
            <person name="Devos D.P."/>
            <person name="Kaster A.-K."/>
            <person name="Ovreas L."/>
            <person name="Rohde M."/>
            <person name="Galperin M.Y."/>
            <person name="Jogler C."/>
        </authorList>
    </citation>
    <scope>NUCLEOTIDE SEQUENCE [LARGE SCALE GENOMIC DNA]</scope>
    <source>
        <strain evidence="12 13">Pan189</strain>
    </source>
</reference>
<keyword evidence="8" id="KW-0413">Isomerase</keyword>
<evidence type="ECO:0000259" key="10">
    <source>
        <dbReference type="PROSITE" id="PS51192"/>
    </source>
</evidence>
<dbReference type="InterPro" id="IPR026362">
    <property type="entry name" value="DEXH_lig_assoc"/>
</dbReference>
<dbReference type="Pfam" id="PF00271">
    <property type="entry name" value="Helicase_C"/>
    <property type="match status" value="1"/>
</dbReference>
<evidence type="ECO:0000259" key="11">
    <source>
        <dbReference type="PROSITE" id="PS51194"/>
    </source>
</evidence>
<dbReference type="AlphaFoldDB" id="A0A517R7A0"/>
<dbReference type="InterPro" id="IPR001650">
    <property type="entry name" value="Helicase_C-like"/>
</dbReference>
<dbReference type="InterPro" id="IPR045628">
    <property type="entry name" value="Lhr_WH_dom"/>
</dbReference>
<keyword evidence="4 12" id="KW-0347">Helicase</keyword>
<evidence type="ECO:0000256" key="7">
    <source>
        <dbReference type="ARBA" id="ARBA00023204"/>
    </source>
</evidence>
<dbReference type="GO" id="GO:0006281">
    <property type="term" value="P:DNA repair"/>
    <property type="evidence" value="ECO:0007669"/>
    <property type="project" value="UniProtKB-KW"/>
</dbReference>
<dbReference type="InterPro" id="IPR014001">
    <property type="entry name" value="Helicase_ATP-bd"/>
</dbReference>
<dbReference type="KEGG" id="svp:Pan189_41790"/>
<keyword evidence="1" id="KW-0547">Nucleotide-binding</keyword>
<evidence type="ECO:0000256" key="2">
    <source>
        <dbReference type="ARBA" id="ARBA00022763"/>
    </source>
</evidence>
<evidence type="ECO:0000256" key="3">
    <source>
        <dbReference type="ARBA" id="ARBA00022801"/>
    </source>
</evidence>
<dbReference type="GO" id="GO:0003677">
    <property type="term" value="F:DNA binding"/>
    <property type="evidence" value="ECO:0007669"/>
    <property type="project" value="UniProtKB-KW"/>
</dbReference>
<keyword evidence="13" id="KW-1185">Reference proteome</keyword>
<dbReference type="Gene3D" id="3.40.50.300">
    <property type="entry name" value="P-loop containing nucleotide triphosphate hydrolases"/>
    <property type="match status" value="2"/>
</dbReference>
<dbReference type="SMART" id="SM00487">
    <property type="entry name" value="DEXDc"/>
    <property type="match status" value="1"/>
</dbReference>
<keyword evidence="6" id="KW-0238">DNA-binding</keyword>
<dbReference type="PIRSF" id="PIRSF037307">
    <property type="entry name" value="Lhr-like_helic_prd"/>
    <property type="match status" value="1"/>
</dbReference>
<comment type="similarity">
    <text evidence="9">Belongs to the Lhr helicase family. Lhr-Core subfamily.</text>
</comment>
<dbReference type="EMBL" id="CP036268">
    <property type="protein sequence ID" value="QDT39768.1"/>
    <property type="molecule type" value="Genomic_DNA"/>
</dbReference>
<evidence type="ECO:0000256" key="9">
    <source>
        <dbReference type="ARBA" id="ARBA00093467"/>
    </source>
</evidence>
<keyword evidence="5" id="KW-0067">ATP-binding</keyword>
<dbReference type="SUPFAM" id="SSF52540">
    <property type="entry name" value="P-loop containing nucleoside triphosphate hydrolases"/>
    <property type="match status" value="1"/>
</dbReference>
<dbReference type="Pfam" id="PF19306">
    <property type="entry name" value="WHD_Lhr"/>
    <property type="match status" value="1"/>
</dbReference>
<dbReference type="GO" id="GO:0004386">
    <property type="term" value="F:helicase activity"/>
    <property type="evidence" value="ECO:0007669"/>
    <property type="project" value="UniProtKB-KW"/>
</dbReference>
<dbReference type="Proteomes" id="UP000317318">
    <property type="component" value="Chromosome"/>
</dbReference>
<evidence type="ECO:0000256" key="8">
    <source>
        <dbReference type="ARBA" id="ARBA00023235"/>
    </source>
</evidence>
<keyword evidence="2" id="KW-0227">DNA damage</keyword>
<keyword evidence="7" id="KW-0234">DNA repair</keyword>
<dbReference type="InterPro" id="IPR052511">
    <property type="entry name" value="ATP-dep_Helicase"/>
</dbReference>
<dbReference type="PANTHER" id="PTHR47962:SF3">
    <property type="entry name" value="LARGE ATP-DEPENDENT HELICASE-RELATED PROTEIN"/>
    <property type="match status" value="1"/>
</dbReference>
<evidence type="ECO:0000256" key="4">
    <source>
        <dbReference type="ARBA" id="ARBA00022806"/>
    </source>
</evidence>
<feature type="domain" description="Helicase C-terminal" evidence="11">
    <location>
        <begin position="300"/>
        <end position="462"/>
    </location>
</feature>
<proteinExistence type="inferred from homology"/>
<evidence type="ECO:0000256" key="6">
    <source>
        <dbReference type="ARBA" id="ARBA00023125"/>
    </source>
</evidence>
<dbReference type="InterPro" id="IPR013701">
    <property type="entry name" value="Lhr-like_DEAD/DEAH_assoc"/>
</dbReference>
<dbReference type="CDD" id="cd18796">
    <property type="entry name" value="SF2_C_LHR"/>
    <property type="match status" value="1"/>
</dbReference>
<keyword evidence="3" id="KW-0378">Hydrolase</keyword>
<dbReference type="PANTHER" id="PTHR47962">
    <property type="entry name" value="ATP-DEPENDENT HELICASE LHR-RELATED-RELATED"/>
    <property type="match status" value="1"/>
</dbReference>
<feature type="domain" description="Helicase ATP-binding" evidence="10">
    <location>
        <begin position="44"/>
        <end position="241"/>
    </location>
</feature>
<dbReference type="PROSITE" id="PS51194">
    <property type="entry name" value="HELICASE_CTER"/>
    <property type="match status" value="1"/>
</dbReference>
<evidence type="ECO:0000313" key="12">
    <source>
        <dbReference type="EMBL" id="QDT39768.1"/>
    </source>
</evidence>
<gene>
    <name evidence="12" type="ORF">Pan189_41790</name>
</gene>
<dbReference type="GO" id="GO:0016887">
    <property type="term" value="F:ATP hydrolysis activity"/>
    <property type="evidence" value="ECO:0007669"/>
    <property type="project" value="TreeGrafter"/>
</dbReference>
<dbReference type="PROSITE" id="PS51192">
    <property type="entry name" value="HELICASE_ATP_BIND_1"/>
    <property type="match status" value="1"/>
</dbReference>
<dbReference type="GO" id="GO:0005524">
    <property type="term" value="F:ATP binding"/>
    <property type="evidence" value="ECO:0007669"/>
    <property type="project" value="UniProtKB-KW"/>
</dbReference>
<evidence type="ECO:0000313" key="13">
    <source>
        <dbReference type="Proteomes" id="UP000317318"/>
    </source>
</evidence>
<dbReference type="SMART" id="SM00490">
    <property type="entry name" value="HELICc"/>
    <property type="match status" value="1"/>
</dbReference>
<dbReference type="InterPro" id="IPR017170">
    <property type="entry name" value="Lhr-like"/>
</dbReference>
<evidence type="ECO:0000256" key="1">
    <source>
        <dbReference type="ARBA" id="ARBA00022741"/>
    </source>
</evidence>
<accession>A0A517R7A0</accession>
<evidence type="ECO:0000256" key="5">
    <source>
        <dbReference type="ARBA" id="ARBA00022840"/>
    </source>
</evidence>
<name>A0A517R7A0_9PLAN</name>
<protein>
    <submittedName>
        <fullName evidence="12">Putative ATP-dependent helicase Lhr</fullName>
    </submittedName>
</protein>
<organism evidence="12 13">
    <name type="scientific">Stratiformator vulcanicus</name>
    <dbReference type="NCBI Taxonomy" id="2527980"/>
    <lineage>
        <taxon>Bacteria</taxon>
        <taxon>Pseudomonadati</taxon>
        <taxon>Planctomycetota</taxon>
        <taxon>Planctomycetia</taxon>
        <taxon>Planctomycetales</taxon>
        <taxon>Planctomycetaceae</taxon>
        <taxon>Stratiformator</taxon>
    </lineage>
</organism>
<dbReference type="InterPro" id="IPR027417">
    <property type="entry name" value="P-loop_NTPase"/>
</dbReference>
<dbReference type="Pfam" id="PF00270">
    <property type="entry name" value="DEAD"/>
    <property type="match status" value="1"/>
</dbReference>
<dbReference type="InterPro" id="IPR011545">
    <property type="entry name" value="DEAD/DEAH_box_helicase_dom"/>
</dbReference>
<sequence>MTPLSSAETPAKLTKASIERAKRRVRGWFGERGWKPFPFQRETWDAYLAGESGLVHATTGTGKTHAAWFGPLIEYLAESKRAKEEHTSPKRKRGTKAKELPLKVLWITPLRAISADTEQALRQPLDALAIPWTLETRTGDTSAAIRARQRKRLPTALITTPESLCLLLTRDDAEERFADLRCVIVDEWHELLSTKRGSQTELALARLRRWRPDLRIWGLSATLGNLDEAMAALLSQRGERLEVRGEGPDTNASLTSHHSPLTQPRQWLISATTRKVLAIETLIPETMERFPWAGHLGIRQLPMVIEAIERANSSILFTNTRSQTEIWYQSILKQRPDWAGLIALHHGSIAQQTRRWVEDGLRQGKLKCVVSTSSLDLGVDFSPVDCVLQVGSPKGVARLLQRAGRSGHSPGRPSKVVGVPTHALELVEFAACRDAIASGHIESRQALRKPLDVLVQHAVTIALGGGFRSDELLDEVRRTTGFADVTDAEWEWVLDFVTRGGEALRAYDEYRRVAHAEGEYRVDDKQVAKRHRMGIGTIASDAAIEVRYLKGGRIGTVEESFVSRMKPGDRFLFAGRVLELVKFFDMKAWVRVAKNKTGTVPRWSGGRMPLSNELSTAIREKLQQAKSGVYDCPEMQAVKPVLQLQADWSRIPARDELLIERTKTREGYHLFFYPFAGRLVHEGLAALCAFRLSQLDRITFTMAMNDYGFELLAAKEAPLERALEEGLFDPANLREDILDSLNGVEMAKRQFREIARVAGLVYVGYPGSGKTAKQLQASTGLLYDVFANYDPSNLLLRQARDEVLERQLEHSRMFETLQAIGRSRVVVENPRKPTPLGFPLMVDRLREKLSSEKLSARISRMSVALEKAAG</sequence>
<dbReference type="NCBIfam" id="TIGR04121">
    <property type="entry name" value="DEXH_lig_assoc"/>
    <property type="match status" value="1"/>
</dbReference>
<dbReference type="Pfam" id="PF08494">
    <property type="entry name" value="DEAD_assoc"/>
    <property type="match status" value="1"/>
</dbReference>